<dbReference type="EMBL" id="CAJPIZ010000176">
    <property type="protein sequence ID" value="CAG2100670.1"/>
    <property type="molecule type" value="Genomic_DNA"/>
</dbReference>
<evidence type="ECO:0000256" key="2">
    <source>
        <dbReference type="ARBA" id="ARBA00009530"/>
    </source>
</evidence>
<sequence length="158" mass="15145">MPFTDSDICKIILAIFLPPLGVFAEKGCECDLLINILLCCLGYIPVGAAIAALILVAIAIGIWLKLRPKGDTGSAGSGLVGKQESASGGSESVVVSKQDSTPKFAPPGAQPKPALRKLSETGGKGSGAGAGGGPGGAGTGGGGGGAAGGGKSSPGVTK</sequence>
<dbReference type="EMBL" id="OC854751">
    <property type="protein sequence ID" value="CAD7620240.1"/>
    <property type="molecule type" value="Genomic_DNA"/>
</dbReference>
<evidence type="ECO:0000256" key="4">
    <source>
        <dbReference type="ARBA" id="ARBA00022989"/>
    </source>
</evidence>
<reference evidence="9" key="1">
    <citation type="submission" date="2020-11" db="EMBL/GenBank/DDBJ databases">
        <authorList>
            <person name="Tran Van P."/>
        </authorList>
    </citation>
    <scope>NUCLEOTIDE SEQUENCE</scope>
</reference>
<keyword evidence="3 7" id="KW-0812">Transmembrane</keyword>
<keyword evidence="8" id="KW-0732">Signal</keyword>
<feature type="compositionally biased region" description="Low complexity" evidence="6">
    <location>
        <begin position="84"/>
        <end position="96"/>
    </location>
</feature>
<feature type="region of interest" description="Disordered" evidence="6">
    <location>
        <begin position="70"/>
        <end position="158"/>
    </location>
</feature>
<dbReference type="PANTHER" id="PTHR21659:SF42">
    <property type="entry name" value="UPF0057 MEMBRANE PROTEIN ZK632.10-RELATED"/>
    <property type="match status" value="1"/>
</dbReference>
<dbReference type="InterPro" id="IPR000612">
    <property type="entry name" value="PMP3"/>
</dbReference>
<evidence type="ECO:0000256" key="1">
    <source>
        <dbReference type="ARBA" id="ARBA00004370"/>
    </source>
</evidence>
<feature type="compositionally biased region" description="Gly residues" evidence="6">
    <location>
        <begin position="122"/>
        <end position="152"/>
    </location>
</feature>
<keyword evidence="4 7" id="KW-1133">Transmembrane helix</keyword>
<evidence type="ECO:0000256" key="6">
    <source>
        <dbReference type="SAM" id="MobiDB-lite"/>
    </source>
</evidence>
<dbReference type="Pfam" id="PF01679">
    <property type="entry name" value="Pmp3"/>
    <property type="match status" value="1"/>
</dbReference>
<gene>
    <name evidence="9" type="ORF">OSB1V03_LOCUS734</name>
</gene>
<evidence type="ECO:0000256" key="5">
    <source>
        <dbReference type="ARBA" id="ARBA00023136"/>
    </source>
</evidence>
<dbReference type="PROSITE" id="PS01309">
    <property type="entry name" value="UPF0057"/>
    <property type="match status" value="1"/>
</dbReference>
<dbReference type="PANTHER" id="PTHR21659">
    <property type="entry name" value="HYDROPHOBIC PROTEIN RCI2 LOW TEMPERATURE AND SALT RESPONSIVE PROTEIN LTI6 -RELATED"/>
    <property type="match status" value="1"/>
</dbReference>
<evidence type="ECO:0000313" key="10">
    <source>
        <dbReference type="Proteomes" id="UP000759131"/>
    </source>
</evidence>
<accession>A0A7R9KCN2</accession>
<proteinExistence type="inferred from homology"/>
<organism evidence="9">
    <name type="scientific">Medioppia subpectinata</name>
    <dbReference type="NCBI Taxonomy" id="1979941"/>
    <lineage>
        <taxon>Eukaryota</taxon>
        <taxon>Metazoa</taxon>
        <taxon>Ecdysozoa</taxon>
        <taxon>Arthropoda</taxon>
        <taxon>Chelicerata</taxon>
        <taxon>Arachnida</taxon>
        <taxon>Acari</taxon>
        <taxon>Acariformes</taxon>
        <taxon>Sarcoptiformes</taxon>
        <taxon>Oribatida</taxon>
        <taxon>Brachypylina</taxon>
        <taxon>Oppioidea</taxon>
        <taxon>Oppiidae</taxon>
        <taxon>Medioppia</taxon>
    </lineage>
</organism>
<feature type="signal peptide" evidence="8">
    <location>
        <begin position="1"/>
        <end position="24"/>
    </location>
</feature>
<comment type="similarity">
    <text evidence="2">Belongs to the UPF0057 (PMP3) family.</text>
</comment>
<comment type="subcellular location">
    <subcellularLocation>
        <location evidence="1">Membrane</location>
    </subcellularLocation>
</comment>
<dbReference type="Proteomes" id="UP000759131">
    <property type="component" value="Unassembled WGS sequence"/>
</dbReference>
<feature type="transmembrane region" description="Helical" evidence="7">
    <location>
        <begin position="34"/>
        <end position="64"/>
    </location>
</feature>
<evidence type="ECO:0000256" key="8">
    <source>
        <dbReference type="SAM" id="SignalP"/>
    </source>
</evidence>
<dbReference type="GO" id="GO:0016020">
    <property type="term" value="C:membrane"/>
    <property type="evidence" value="ECO:0007669"/>
    <property type="project" value="UniProtKB-SubCell"/>
</dbReference>
<protein>
    <submittedName>
        <fullName evidence="9">Uncharacterized protein</fullName>
    </submittedName>
</protein>
<dbReference type="OrthoDB" id="2802411at2759"/>
<evidence type="ECO:0000313" key="9">
    <source>
        <dbReference type="EMBL" id="CAD7620240.1"/>
    </source>
</evidence>
<evidence type="ECO:0000256" key="7">
    <source>
        <dbReference type="SAM" id="Phobius"/>
    </source>
</evidence>
<feature type="chain" id="PRO_5035591489" evidence="8">
    <location>
        <begin position="25"/>
        <end position="158"/>
    </location>
</feature>
<keyword evidence="10" id="KW-1185">Reference proteome</keyword>
<evidence type="ECO:0000256" key="3">
    <source>
        <dbReference type="ARBA" id="ARBA00022692"/>
    </source>
</evidence>
<keyword evidence="5 7" id="KW-0472">Membrane</keyword>
<dbReference type="AlphaFoldDB" id="A0A7R9KCN2"/>
<name>A0A7R9KCN2_9ACAR</name>
<feature type="non-terminal residue" evidence="9">
    <location>
        <position position="1"/>
    </location>
</feature>